<evidence type="ECO:0000259" key="1">
    <source>
        <dbReference type="Pfam" id="PF14534"/>
    </source>
</evidence>
<dbReference type="Pfam" id="PF14534">
    <property type="entry name" value="DUF4440"/>
    <property type="match status" value="1"/>
</dbReference>
<sequence length="121" mass="12979">MSDGVSEGDLREVVVGEQRLLDPQVRARPAQVEALLHPDFVEFGANGQVYTRDFIVAALAADPGVSGEGTDYATTVLADDVVLLAYRVVGPPASLRSSVWVRDAGAWRMRFHQGTRVPAGS</sequence>
<dbReference type="Gene3D" id="3.10.450.50">
    <property type="match status" value="1"/>
</dbReference>
<dbReference type="InterPro" id="IPR027843">
    <property type="entry name" value="DUF4440"/>
</dbReference>
<keyword evidence="3" id="KW-1185">Reference proteome</keyword>
<dbReference type="eggNOG" id="COG4994">
    <property type="taxonomic scope" value="Bacteria"/>
</dbReference>
<dbReference type="HOGENOM" id="CLU_119560_0_2_11"/>
<reference evidence="2 3" key="1">
    <citation type="journal article" date="2010" name="Stand. Genomic Sci.">
        <title>Complete genome sequence of Cellulomonas flavigena type strain (134).</title>
        <authorList>
            <person name="Abt B."/>
            <person name="Foster B."/>
            <person name="Lapidus A."/>
            <person name="Clum A."/>
            <person name="Sun H."/>
            <person name="Pukall R."/>
            <person name="Lucas S."/>
            <person name="Glavina Del Rio T."/>
            <person name="Nolan M."/>
            <person name="Tice H."/>
            <person name="Cheng J.F."/>
            <person name="Pitluck S."/>
            <person name="Liolios K."/>
            <person name="Ivanova N."/>
            <person name="Mavromatis K."/>
            <person name="Ovchinnikova G."/>
            <person name="Pati A."/>
            <person name="Goodwin L."/>
            <person name="Chen A."/>
            <person name="Palaniappan K."/>
            <person name="Land M."/>
            <person name="Hauser L."/>
            <person name="Chang Y.J."/>
            <person name="Jeffries C.D."/>
            <person name="Rohde M."/>
            <person name="Goker M."/>
            <person name="Woyke T."/>
            <person name="Bristow J."/>
            <person name="Eisen J.A."/>
            <person name="Markowitz V."/>
            <person name="Hugenholtz P."/>
            <person name="Kyrpides N.C."/>
            <person name="Klenk H.P."/>
        </authorList>
    </citation>
    <scope>NUCLEOTIDE SEQUENCE [LARGE SCALE GENOMIC DNA]</scope>
    <source>
        <strain evidence="3">ATCC 482 / DSM 20109 / BCRC 11376 / JCM 18109 / NBRC 3775 / NCIMB 8073 / NRS 134</strain>
    </source>
</reference>
<evidence type="ECO:0000313" key="3">
    <source>
        <dbReference type="Proteomes" id="UP000000849"/>
    </source>
</evidence>
<dbReference type="InterPro" id="IPR032710">
    <property type="entry name" value="NTF2-like_dom_sf"/>
</dbReference>
<organism evidence="2 3">
    <name type="scientific">Cellulomonas flavigena (strain ATCC 482 / DSM 20109 / BCRC 11376 / JCM 18109 / NBRC 3775 / NCIMB 8073 / NRS 134)</name>
    <dbReference type="NCBI Taxonomy" id="446466"/>
    <lineage>
        <taxon>Bacteria</taxon>
        <taxon>Bacillati</taxon>
        <taxon>Actinomycetota</taxon>
        <taxon>Actinomycetes</taxon>
        <taxon>Micrococcales</taxon>
        <taxon>Cellulomonadaceae</taxon>
        <taxon>Cellulomonas</taxon>
    </lineage>
</organism>
<feature type="domain" description="DUF4440" evidence="1">
    <location>
        <begin position="17"/>
        <end position="109"/>
    </location>
</feature>
<dbReference type="Proteomes" id="UP000000849">
    <property type="component" value="Chromosome"/>
</dbReference>
<accession>D5UH38</accession>
<gene>
    <name evidence="2" type="ordered locus">Cfla_0323</name>
</gene>
<protein>
    <submittedName>
        <fullName evidence="2">Putative RNase H</fullName>
    </submittedName>
</protein>
<dbReference type="SUPFAM" id="SSF54427">
    <property type="entry name" value="NTF2-like"/>
    <property type="match status" value="1"/>
</dbReference>
<dbReference type="KEGG" id="cfl:Cfla_0323"/>
<dbReference type="AlphaFoldDB" id="D5UH38"/>
<name>D5UH38_CELFN</name>
<dbReference type="OrthoDB" id="7845843at2"/>
<dbReference type="RefSeq" id="WP_013115575.1">
    <property type="nucleotide sequence ID" value="NC_014151.1"/>
</dbReference>
<evidence type="ECO:0000313" key="2">
    <source>
        <dbReference type="EMBL" id="ADG73241.1"/>
    </source>
</evidence>
<dbReference type="EMBL" id="CP001964">
    <property type="protein sequence ID" value="ADG73241.1"/>
    <property type="molecule type" value="Genomic_DNA"/>
</dbReference>
<proteinExistence type="predicted"/>
<dbReference type="STRING" id="446466.Cfla_0323"/>